<dbReference type="InterPro" id="IPR036259">
    <property type="entry name" value="MFS_trans_sf"/>
</dbReference>
<dbReference type="PROSITE" id="PS00217">
    <property type="entry name" value="SUGAR_TRANSPORT_2"/>
    <property type="match status" value="1"/>
</dbReference>
<feature type="compositionally biased region" description="Polar residues" evidence="5">
    <location>
        <begin position="492"/>
        <end position="502"/>
    </location>
</feature>
<accession>A0A2S2C0Z4</accession>
<evidence type="ECO:0000256" key="6">
    <source>
        <dbReference type="SAM" id="Phobius"/>
    </source>
</evidence>
<evidence type="ECO:0000256" key="4">
    <source>
        <dbReference type="ARBA" id="ARBA00023136"/>
    </source>
</evidence>
<reference evidence="8 9" key="1">
    <citation type="submission" date="2017-05" db="EMBL/GenBank/DDBJ databases">
        <title>Isolation of Rhodococcus sp. S2-17 biodegrading of BP-3.</title>
        <authorList>
            <person name="Lee Y."/>
            <person name="Kim K.H."/>
            <person name="Chun B.H."/>
            <person name="Jung H.S."/>
            <person name="Jeon C.O."/>
        </authorList>
    </citation>
    <scope>NUCLEOTIDE SEQUENCE [LARGE SCALE GENOMIC DNA]</scope>
    <source>
        <strain evidence="8 9">S2-17</strain>
    </source>
</reference>
<dbReference type="GO" id="GO:0046943">
    <property type="term" value="F:carboxylic acid transmembrane transporter activity"/>
    <property type="evidence" value="ECO:0007669"/>
    <property type="project" value="TreeGrafter"/>
</dbReference>
<feature type="transmembrane region" description="Helical" evidence="6">
    <location>
        <begin position="65"/>
        <end position="87"/>
    </location>
</feature>
<evidence type="ECO:0000259" key="7">
    <source>
        <dbReference type="PROSITE" id="PS50850"/>
    </source>
</evidence>
<dbReference type="AlphaFoldDB" id="A0A2S2C0Z4"/>
<dbReference type="KEGG" id="roz:CBI38_26405"/>
<dbReference type="OrthoDB" id="4506232at2"/>
<dbReference type="PROSITE" id="PS50850">
    <property type="entry name" value="MFS"/>
    <property type="match status" value="1"/>
</dbReference>
<evidence type="ECO:0000256" key="3">
    <source>
        <dbReference type="ARBA" id="ARBA00022989"/>
    </source>
</evidence>
<evidence type="ECO:0000256" key="2">
    <source>
        <dbReference type="ARBA" id="ARBA00022692"/>
    </source>
</evidence>
<dbReference type="SUPFAM" id="SSF103473">
    <property type="entry name" value="MFS general substrate transporter"/>
    <property type="match status" value="1"/>
</dbReference>
<keyword evidence="2 6" id="KW-0812">Transmembrane</keyword>
<feature type="transmembrane region" description="Helical" evidence="6">
    <location>
        <begin position="389"/>
        <end position="414"/>
    </location>
</feature>
<gene>
    <name evidence="8" type="ORF">CBI38_26405</name>
</gene>
<sequence>MYHGSVSVGLIMSRWAESIVGKLSCRRSGTGRSTPSHRRITELTSSVRITEIIDRAPVSRFQWRAIVICLALAFADGFNVLSIGYAIPSLADSYGVSPADFSIVVMAALVGEILSNFLIAPLADRYGRKRIMGLGILVFGLAAIPSFFATSVLALAVCRFVAGLGIGAAVPNGFALGNEYSPSRLKATTVTVLSSGTAVGGLVVGVIASRIVPVHGGEALLLVAGIVPLIILVGTWRWLPESVEFLAKLGRTTKVATILDKIDTRTPHSAYTEYLLPPQPVGARVAALFVKGRATLTVLIWSMMFFALFGSYFVLSWLATILTDNGVQDSAALLATSLATLGGIVGALVLGVAMDRTRIGVAAAVLGPLATIASVSLLAWILTGGGSTAAVGALCFTLGFGAIGLAAALTSVAAQAYPTAVRATGIGWAFGVSRMGGLFAPALGGALLATSMASATVLLLSAIPAAIAGLLVVCFAVTLRRRKGSGGPVDAESSSASVLVSG</sequence>
<dbReference type="InterPro" id="IPR011701">
    <property type="entry name" value="MFS"/>
</dbReference>
<feature type="transmembrane region" description="Helical" evidence="6">
    <location>
        <begin position="131"/>
        <end position="148"/>
    </location>
</feature>
<feature type="transmembrane region" description="Helical" evidence="6">
    <location>
        <begin position="99"/>
        <end position="119"/>
    </location>
</feature>
<name>A0A2S2C0Z4_9NOCA</name>
<dbReference type="GO" id="GO:0005886">
    <property type="term" value="C:plasma membrane"/>
    <property type="evidence" value="ECO:0007669"/>
    <property type="project" value="UniProtKB-SubCell"/>
</dbReference>
<dbReference type="Proteomes" id="UP000245711">
    <property type="component" value="Chromosome"/>
</dbReference>
<organism evidence="8 9">
    <name type="scientific">Rhodococcus oxybenzonivorans</name>
    <dbReference type="NCBI Taxonomy" id="1990687"/>
    <lineage>
        <taxon>Bacteria</taxon>
        <taxon>Bacillati</taxon>
        <taxon>Actinomycetota</taxon>
        <taxon>Actinomycetes</taxon>
        <taxon>Mycobacteriales</taxon>
        <taxon>Nocardiaceae</taxon>
        <taxon>Rhodococcus</taxon>
    </lineage>
</organism>
<dbReference type="PANTHER" id="PTHR23508:SF10">
    <property type="entry name" value="CARBOXYLIC ACID TRANSPORTER PROTEIN HOMOLOG"/>
    <property type="match status" value="1"/>
</dbReference>
<comment type="subcellular location">
    <subcellularLocation>
        <location evidence="1">Cell membrane</location>
        <topology evidence="1">Multi-pass membrane protein</topology>
    </subcellularLocation>
</comment>
<feature type="domain" description="Major facilitator superfamily (MFS) profile" evidence="7">
    <location>
        <begin position="65"/>
        <end position="480"/>
    </location>
</feature>
<feature type="transmembrane region" description="Helical" evidence="6">
    <location>
        <begin position="359"/>
        <end position="383"/>
    </location>
</feature>
<dbReference type="InterPro" id="IPR020846">
    <property type="entry name" value="MFS_dom"/>
</dbReference>
<evidence type="ECO:0000313" key="9">
    <source>
        <dbReference type="Proteomes" id="UP000245711"/>
    </source>
</evidence>
<keyword evidence="3 6" id="KW-1133">Transmembrane helix</keyword>
<dbReference type="InterPro" id="IPR005829">
    <property type="entry name" value="Sugar_transporter_CS"/>
</dbReference>
<dbReference type="Pfam" id="PF07690">
    <property type="entry name" value="MFS_1"/>
    <property type="match status" value="1"/>
</dbReference>
<feature type="transmembrane region" description="Helical" evidence="6">
    <location>
        <begin position="331"/>
        <end position="352"/>
    </location>
</feature>
<dbReference type="EMBL" id="CP021354">
    <property type="protein sequence ID" value="AWK74557.1"/>
    <property type="molecule type" value="Genomic_DNA"/>
</dbReference>
<feature type="transmembrane region" description="Helical" evidence="6">
    <location>
        <begin position="154"/>
        <end position="175"/>
    </location>
</feature>
<protein>
    <recommendedName>
        <fullName evidence="7">Major facilitator superfamily (MFS) profile domain-containing protein</fullName>
    </recommendedName>
</protein>
<feature type="transmembrane region" description="Helical" evidence="6">
    <location>
        <begin position="187"/>
        <end position="207"/>
    </location>
</feature>
<evidence type="ECO:0000313" key="8">
    <source>
        <dbReference type="EMBL" id="AWK74557.1"/>
    </source>
</evidence>
<proteinExistence type="predicted"/>
<dbReference type="PROSITE" id="PS00216">
    <property type="entry name" value="SUGAR_TRANSPORT_1"/>
    <property type="match status" value="1"/>
</dbReference>
<dbReference type="Gene3D" id="1.20.1250.20">
    <property type="entry name" value="MFS general substrate transporter like domains"/>
    <property type="match status" value="1"/>
</dbReference>
<evidence type="ECO:0000256" key="1">
    <source>
        <dbReference type="ARBA" id="ARBA00004651"/>
    </source>
</evidence>
<keyword evidence="9" id="KW-1185">Reference proteome</keyword>
<feature type="transmembrane region" description="Helical" evidence="6">
    <location>
        <begin position="426"/>
        <end position="449"/>
    </location>
</feature>
<feature type="transmembrane region" description="Helical" evidence="6">
    <location>
        <begin position="298"/>
        <end position="319"/>
    </location>
</feature>
<dbReference type="PANTHER" id="PTHR23508">
    <property type="entry name" value="CARBOXYLIC ACID TRANSPORTER PROTEIN HOMOLOG"/>
    <property type="match status" value="1"/>
</dbReference>
<feature type="transmembrane region" description="Helical" evidence="6">
    <location>
        <begin position="455"/>
        <end position="479"/>
    </location>
</feature>
<evidence type="ECO:0000256" key="5">
    <source>
        <dbReference type="SAM" id="MobiDB-lite"/>
    </source>
</evidence>
<feature type="region of interest" description="Disordered" evidence="5">
    <location>
        <begin position="483"/>
        <end position="502"/>
    </location>
</feature>
<feature type="transmembrane region" description="Helical" evidence="6">
    <location>
        <begin position="219"/>
        <end position="239"/>
    </location>
</feature>
<keyword evidence="4 6" id="KW-0472">Membrane</keyword>